<reference evidence="2" key="1">
    <citation type="journal article" date="2014" name="Int. J. Syst. Evol. Microbiol.">
        <title>Complete genome sequence of Corynebacterium casei LMG S-19264T (=DSM 44701T), isolated from a smear-ripened cheese.</title>
        <authorList>
            <consortium name="US DOE Joint Genome Institute (JGI-PGF)"/>
            <person name="Walter F."/>
            <person name="Albersmeier A."/>
            <person name="Kalinowski J."/>
            <person name="Ruckert C."/>
        </authorList>
    </citation>
    <scope>NUCLEOTIDE SEQUENCE</scope>
    <source>
        <strain evidence="2">KCTC 12719</strain>
    </source>
</reference>
<protein>
    <submittedName>
        <fullName evidence="2">Membrane protein</fullName>
    </submittedName>
</protein>
<keyword evidence="1" id="KW-0472">Membrane</keyword>
<name>A0A918VX17_9FLAO</name>
<dbReference type="RefSeq" id="WP_189604482.1">
    <property type="nucleotide sequence ID" value="NZ_BMXB01000006.1"/>
</dbReference>
<keyword evidence="1" id="KW-1133">Transmembrane helix</keyword>
<dbReference type="InterPro" id="IPR012427">
    <property type="entry name" value="DUF1622"/>
</dbReference>
<dbReference type="PANTHER" id="PTHR38468">
    <property type="entry name" value="SLL0939 PROTEIN"/>
    <property type="match status" value="1"/>
</dbReference>
<evidence type="ECO:0000313" key="3">
    <source>
        <dbReference type="Proteomes" id="UP000610456"/>
    </source>
</evidence>
<gene>
    <name evidence="2" type="ORF">GCM10007103_18750</name>
</gene>
<accession>A0A918VX17</accession>
<dbReference type="EMBL" id="BMXB01000006">
    <property type="protein sequence ID" value="GHA37573.1"/>
    <property type="molecule type" value="Genomic_DNA"/>
</dbReference>
<dbReference type="AlphaFoldDB" id="A0A918VX17"/>
<evidence type="ECO:0000256" key="1">
    <source>
        <dbReference type="SAM" id="Phobius"/>
    </source>
</evidence>
<sequence length="117" mass="13375">MHEMIQEYIQYTALAIEVAGVLVMIFGPVFALWRYFFDKHEDGSSYRTFRHDLGKAILLGLEFLVAGDIIATVSTDPTMDNVLVLGIIVLIRTFLSLSLQVELEGRWPWQKRTIGEK</sequence>
<feature type="transmembrane region" description="Helical" evidence="1">
    <location>
        <begin position="12"/>
        <end position="36"/>
    </location>
</feature>
<organism evidence="2 3">
    <name type="scientific">Salinimicrobium marinum</name>
    <dbReference type="NCBI Taxonomy" id="680283"/>
    <lineage>
        <taxon>Bacteria</taxon>
        <taxon>Pseudomonadati</taxon>
        <taxon>Bacteroidota</taxon>
        <taxon>Flavobacteriia</taxon>
        <taxon>Flavobacteriales</taxon>
        <taxon>Flavobacteriaceae</taxon>
        <taxon>Salinimicrobium</taxon>
    </lineage>
</organism>
<dbReference type="Proteomes" id="UP000610456">
    <property type="component" value="Unassembled WGS sequence"/>
</dbReference>
<keyword evidence="1" id="KW-0812">Transmembrane</keyword>
<evidence type="ECO:0000313" key="2">
    <source>
        <dbReference type="EMBL" id="GHA37573.1"/>
    </source>
</evidence>
<proteinExistence type="predicted"/>
<dbReference type="Pfam" id="PF07784">
    <property type="entry name" value="DUF1622"/>
    <property type="match status" value="1"/>
</dbReference>
<reference evidence="2" key="2">
    <citation type="submission" date="2020-09" db="EMBL/GenBank/DDBJ databases">
        <authorList>
            <person name="Sun Q."/>
            <person name="Kim S."/>
        </authorList>
    </citation>
    <scope>NUCLEOTIDE SEQUENCE</scope>
    <source>
        <strain evidence="2">KCTC 12719</strain>
    </source>
</reference>
<comment type="caution">
    <text evidence="2">The sequence shown here is derived from an EMBL/GenBank/DDBJ whole genome shotgun (WGS) entry which is preliminary data.</text>
</comment>
<dbReference type="PANTHER" id="PTHR38468:SF1">
    <property type="entry name" value="SLL0939 PROTEIN"/>
    <property type="match status" value="1"/>
</dbReference>
<keyword evidence="3" id="KW-1185">Reference proteome</keyword>